<dbReference type="GO" id="GO:0018104">
    <property type="term" value="P:peptidoglycan-protein cross-linking"/>
    <property type="evidence" value="ECO:0007669"/>
    <property type="project" value="TreeGrafter"/>
</dbReference>
<evidence type="ECO:0000313" key="12">
    <source>
        <dbReference type="EMBL" id="RBP11139.1"/>
    </source>
</evidence>
<sequence length="171" mass="17905">MRGMAILCAGLGVLLAVAPETTAAAGRPATLSEAFPPGAIVISQSARKLYLVTDRGRAIVYPVAVAKRGMEWSGTARVMAKFVEPAWAPPESVRRDHPALPEMIAGGAPTNPMGARAITLDRPEIAIHGTSRAMRASIGAAASYGCIRMLNEDVIDLYDRVVVGAPVTMAP</sequence>
<proteinExistence type="inferred from homology"/>
<evidence type="ECO:0000256" key="10">
    <source>
        <dbReference type="SAM" id="SignalP"/>
    </source>
</evidence>
<protein>
    <submittedName>
        <fullName evidence="12">Lipoprotein-anchoring transpeptidase ErfK/SrfK</fullName>
    </submittedName>
</protein>
<evidence type="ECO:0000256" key="6">
    <source>
        <dbReference type="ARBA" id="ARBA00022960"/>
    </source>
</evidence>
<dbReference type="SUPFAM" id="SSF141523">
    <property type="entry name" value="L,D-transpeptidase catalytic domain-like"/>
    <property type="match status" value="1"/>
</dbReference>
<dbReference type="EMBL" id="QNRK01000017">
    <property type="protein sequence ID" value="RBP11139.1"/>
    <property type="molecule type" value="Genomic_DNA"/>
</dbReference>
<keyword evidence="13" id="KW-1185">Reference proteome</keyword>
<reference evidence="12 13" key="1">
    <citation type="submission" date="2018-06" db="EMBL/GenBank/DDBJ databases">
        <title>Genomic Encyclopedia of Type Strains, Phase IV (KMG-IV): sequencing the most valuable type-strain genomes for metagenomic binning, comparative biology and taxonomic classification.</title>
        <authorList>
            <person name="Goeker M."/>
        </authorList>
    </citation>
    <scope>NUCLEOTIDE SEQUENCE [LARGE SCALE GENOMIC DNA]</scope>
    <source>
        <strain evidence="12 13">DSM 24875</strain>
    </source>
</reference>
<accession>A0A366FBL3</accession>
<dbReference type="GO" id="GO:0071972">
    <property type="term" value="F:peptidoglycan L,D-transpeptidase activity"/>
    <property type="evidence" value="ECO:0007669"/>
    <property type="project" value="TreeGrafter"/>
</dbReference>
<evidence type="ECO:0000313" key="13">
    <source>
        <dbReference type="Proteomes" id="UP000253529"/>
    </source>
</evidence>
<dbReference type="CDD" id="cd16913">
    <property type="entry name" value="YkuD_like"/>
    <property type="match status" value="1"/>
</dbReference>
<name>A0A366FBL3_9HYPH</name>
<dbReference type="PANTHER" id="PTHR30582:SF24">
    <property type="entry name" value="L,D-TRANSPEPTIDASE ERFK_SRFK-RELATED"/>
    <property type="match status" value="1"/>
</dbReference>
<keyword evidence="5" id="KW-0378">Hydrolase</keyword>
<evidence type="ECO:0000256" key="4">
    <source>
        <dbReference type="ARBA" id="ARBA00022679"/>
    </source>
</evidence>
<evidence type="ECO:0000256" key="9">
    <source>
        <dbReference type="PROSITE-ProRule" id="PRU01373"/>
    </source>
</evidence>
<dbReference type="AlphaFoldDB" id="A0A366FBL3"/>
<dbReference type="PROSITE" id="PS52029">
    <property type="entry name" value="LD_TPASE"/>
    <property type="match status" value="1"/>
</dbReference>
<comment type="pathway">
    <text evidence="1 9">Cell wall biogenesis; peptidoglycan biosynthesis.</text>
</comment>
<feature type="domain" description="L,D-TPase catalytic" evidence="11">
    <location>
        <begin position="38"/>
        <end position="170"/>
    </location>
</feature>
<keyword evidence="10" id="KW-0732">Signal</keyword>
<feature type="chain" id="PRO_5016825427" evidence="10">
    <location>
        <begin position="24"/>
        <end position="171"/>
    </location>
</feature>
<dbReference type="Pfam" id="PF03734">
    <property type="entry name" value="YkuD"/>
    <property type="match status" value="1"/>
</dbReference>
<dbReference type="GO" id="GO:0005576">
    <property type="term" value="C:extracellular region"/>
    <property type="evidence" value="ECO:0007669"/>
    <property type="project" value="TreeGrafter"/>
</dbReference>
<keyword evidence="3" id="KW-0328">Glycosyltransferase</keyword>
<feature type="signal peptide" evidence="10">
    <location>
        <begin position="1"/>
        <end position="23"/>
    </location>
</feature>
<comment type="caution">
    <text evidence="12">The sequence shown here is derived from an EMBL/GenBank/DDBJ whole genome shotgun (WGS) entry which is preliminary data.</text>
</comment>
<evidence type="ECO:0000256" key="3">
    <source>
        <dbReference type="ARBA" id="ARBA00022676"/>
    </source>
</evidence>
<dbReference type="InterPro" id="IPR050979">
    <property type="entry name" value="LD-transpeptidase"/>
</dbReference>
<evidence type="ECO:0000259" key="11">
    <source>
        <dbReference type="PROSITE" id="PS52029"/>
    </source>
</evidence>
<dbReference type="InterPro" id="IPR005490">
    <property type="entry name" value="LD_TPept_cat_dom"/>
</dbReference>
<dbReference type="PANTHER" id="PTHR30582">
    <property type="entry name" value="L,D-TRANSPEPTIDASE"/>
    <property type="match status" value="1"/>
</dbReference>
<keyword evidence="12" id="KW-0449">Lipoprotein</keyword>
<keyword evidence="7 9" id="KW-0573">Peptidoglycan synthesis</keyword>
<dbReference type="Proteomes" id="UP000253529">
    <property type="component" value="Unassembled WGS sequence"/>
</dbReference>
<comment type="similarity">
    <text evidence="2">Belongs to the YkuD family.</text>
</comment>
<gene>
    <name evidence="12" type="ORF">DFR50_11724</name>
</gene>
<feature type="active site" description="Nucleophile" evidence="9">
    <location>
        <position position="146"/>
    </location>
</feature>
<dbReference type="GO" id="GO:0016757">
    <property type="term" value="F:glycosyltransferase activity"/>
    <property type="evidence" value="ECO:0007669"/>
    <property type="project" value="UniProtKB-KW"/>
</dbReference>
<dbReference type="GO" id="GO:0071555">
    <property type="term" value="P:cell wall organization"/>
    <property type="evidence" value="ECO:0007669"/>
    <property type="project" value="UniProtKB-UniRule"/>
</dbReference>
<evidence type="ECO:0000256" key="7">
    <source>
        <dbReference type="ARBA" id="ARBA00022984"/>
    </source>
</evidence>
<dbReference type="GO" id="GO:0008360">
    <property type="term" value="P:regulation of cell shape"/>
    <property type="evidence" value="ECO:0007669"/>
    <property type="project" value="UniProtKB-UniRule"/>
</dbReference>
<dbReference type="UniPathway" id="UPA00219"/>
<organism evidence="12 13">
    <name type="scientific">Roseiarcus fermentans</name>
    <dbReference type="NCBI Taxonomy" id="1473586"/>
    <lineage>
        <taxon>Bacteria</taxon>
        <taxon>Pseudomonadati</taxon>
        <taxon>Pseudomonadota</taxon>
        <taxon>Alphaproteobacteria</taxon>
        <taxon>Hyphomicrobiales</taxon>
        <taxon>Roseiarcaceae</taxon>
        <taxon>Roseiarcus</taxon>
    </lineage>
</organism>
<evidence type="ECO:0000256" key="2">
    <source>
        <dbReference type="ARBA" id="ARBA00005992"/>
    </source>
</evidence>
<feature type="active site" description="Proton donor/acceptor" evidence="9">
    <location>
        <position position="128"/>
    </location>
</feature>
<dbReference type="InterPro" id="IPR038063">
    <property type="entry name" value="Transpep_catalytic_dom"/>
</dbReference>
<evidence type="ECO:0000256" key="8">
    <source>
        <dbReference type="ARBA" id="ARBA00023316"/>
    </source>
</evidence>
<evidence type="ECO:0000256" key="5">
    <source>
        <dbReference type="ARBA" id="ARBA00022801"/>
    </source>
</evidence>
<keyword evidence="4" id="KW-0808">Transferase</keyword>
<evidence type="ECO:0000256" key="1">
    <source>
        <dbReference type="ARBA" id="ARBA00004752"/>
    </source>
</evidence>
<keyword evidence="6 9" id="KW-0133">Cell shape</keyword>
<dbReference type="Gene3D" id="2.40.440.10">
    <property type="entry name" value="L,D-transpeptidase catalytic domain-like"/>
    <property type="match status" value="1"/>
</dbReference>
<keyword evidence="8 9" id="KW-0961">Cell wall biogenesis/degradation</keyword>